<evidence type="ECO:0000256" key="4">
    <source>
        <dbReference type="ARBA" id="ARBA00022801"/>
    </source>
</evidence>
<protein>
    <submittedName>
        <fullName evidence="8">LD-carboxypeptidase</fullName>
    </submittedName>
</protein>
<comment type="similarity">
    <text evidence="1">Belongs to the peptidase S66 family.</text>
</comment>
<dbReference type="InterPro" id="IPR040921">
    <property type="entry name" value="Peptidase_S66C"/>
</dbReference>
<evidence type="ECO:0000259" key="6">
    <source>
        <dbReference type="Pfam" id="PF02016"/>
    </source>
</evidence>
<evidence type="ECO:0000256" key="5">
    <source>
        <dbReference type="ARBA" id="ARBA00022825"/>
    </source>
</evidence>
<dbReference type="Proteomes" id="UP000722989">
    <property type="component" value="Unassembled WGS sequence"/>
</dbReference>
<evidence type="ECO:0000259" key="7">
    <source>
        <dbReference type="Pfam" id="PF17676"/>
    </source>
</evidence>
<dbReference type="CDD" id="cd07025">
    <property type="entry name" value="Peptidase_S66"/>
    <property type="match status" value="1"/>
</dbReference>
<keyword evidence="9" id="KW-1185">Reference proteome</keyword>
<sequence length="307" mass="32944">MPAPATPYHNRSQLLRGIKFWESRGYRVKVAEGIAARDGYLAGSAEGRARDLMACFEDPQIDAIQCLQGGYGSNHLLPFLDYDVIAANPKPLIGYSDITSLHVAIRQRTGLVTFYGPGLIAMSAPEATSFTQDRLISVLRDGGQGPVPADPDDPFLLTLHGGRVTAPLVGGDLWELRETLATPWEVATDGALLFFEEVNVPTWQIDGMLAQLTHAGKLQQVAGVVVGQMAGCDWARDRASYPSTKSLEDVLEHYLSPLGVPVLYGLPLGHGTSLATIPLGVRATLDAGKQELIIEESGLTARSAQAD</sequence>
<dbReference type="Gene3D" id="3.50.30.60">
    <property type="entry name" value="LD-carboxypeptidase A C-terminal domain-like"/>
    <property type="match status" value="1"/>
</dbReference>
<comment type="caution">
    <text evidence="8">The sequence shown here is derived from an EMBL/GenBank/DDBJ whole genome shotgun (WGS) entry which is preliminary data.</text>
</comment>
<dbReference type="InterPro" id="IPR027461">
    <property type="entry name" value="Carboxypeptidase_A_C_sf"/>
</dbReference>
<dbReference type="RefSeq" id="WP_167928144.1">
    <property type="nucleotide sequence ID" value="NZ_JAATVY010000027.1"/>
</dbReference>
<evidence type="ECO:0000256" key="2">
    <source>
        <dbReference type="ARBA" id="ARBA00022645"/>
    </source>
</evidence>
<accession>A0ABX0Y4A9</accession>
<dbReference type="InterPro" id="IPR029062">
    <property type="entry name" value="Class_I_gatase-like"/>
</dbReference>
<evidence type="ECO:0000256" key="1">
    <source>
        <dbReference type="ARBA" id="ARBA00010233"/>
    </source>
</evidence>
<dbReference type="EMBL" id="JAATVY010000027">
    <property type="protein sequence ID" value="NJC73236.1"/>
    <property type="molecule type" value="Genomic_DNA"/>
</dbReference>
<dbReference type="PANTHER" id="PTHR30237:SF2">
    <property type="entry name" value="MUREIN TETRAPEPTIDE CARBOXYPEPTIDASE"/>
    <property type="match status" value="1"/>
</dbReference>
<dbReference type="SUPFAM" id="SSF52317">
    <property type="entry name" value="Class I glutamine amidotransferase-like"/>
    <property type="match status" value="1"/>
</dbReference>
<dbReference type="SUPFAM" id="SSF141986">
    <property type="entry name" value="LD-carboxypeptidase A C-terminal domain-like"/>
    <property type="match status" value="1"/>
</dbReference>
<name>A0ABX0Y4A9_9ACTN</name>
<evidence type="ECO:0000313" key="8">
    <source>
        <dbReference type="EMBL" id="NJC73236.1"/>
    </source>
</evidence>
<dbReference type="Pfam" id="PF17676">
    <property type="entry name" value="Peptidase_S66C"/>
    <property type="match status" value="1"/>
</dbReference>
<gene>
    <name evidence="8" type="ORF">HC031_26470</name>
</gene>
<evidence type="ECO:0000313" key="9">
    <source>
        <dbReference type="Proteomes" id="UP000722989"/>
    </source>
</evidence>
<feature type="domain" description="LD-carboxypeptidase C-terminal" evidence="7">
    <location>
        <begin position="166"/>
        <end position="285"/>
    </location>
</feature>
<reference evidence="8 9" key="1">
    <citation type="submission" date="2020-03" db="EMBL/GenBank/DDBJ databases">
        <title>WGS of the type strain of Planosporangium spp.</title>
        <authorList>
            <person name="Thawai C."/>
        </authorList>
    </citation>
    <scope>NUCLEOTIDE SEQUENCE [LARGE SCALE GENOMIC DNA]</scope>
    <source>
        <strain evidence="8 9">TBRC 5610</strain>
    </source>
</reference>
<keyword evidence="5" id="KW-0720">Serine protease</keyword>
<keyword evidence="4" id="KW-0378">Hydrolase</keyword>
<keyword evidence="2" id="KW-0121">Carboxypeptidase</keyword>
<dbReference type="InterPro" id="IPR040449">
    <property type="entry name" value="Peptidase_S66_N"/>
</dbReference>
<proteinExistence type="inferred from homology"/>
<dbReference type="InterPro" id="IPR003507">
    <property type="entry name" value="S66_fam"/>
</dbReference>
<evidence type="ECO:0000256" key="3">
    <source>
        <dbReference type="ARBA" id="ARBA00022670"/>
    </source>
</evidence>
<dbReference type="PIRSF" id="PIRSF028757">
    <property type="entry name" value="LD-carboxypeptidase"/>
    <property type="match status" value="1"/>
</dbReference>
<organism evidence="8 9">
    <name type="scientific">Planosporangium thailandense</name>
    <dbReference type="NCBI Taxonomy" id="765197"/>
    <lineage>
        <taxon>Bacteria</taxon>
        <taxon>Bacillati</taxon>
        <taxon>Actinomycetota</taxon>
        <taxon>Actinomycetes</taxon>
        <taxon>Micromonosporales</taxon>
        <taxon>Micromonosporaceae</taxon>
        <taxon>Planosporangium</taxon>
    </lineage>
</organism>
<dbReference type="InterPro" id="IPR027478">
    <property type="entry name" value="LdcA_N"/>
</dbReference>
<dbReference type="Pfam" id="PF02016">
    <property type="entry name" value="Peptidase_S66"/>
    <property type="match status" value="1"/>
</dbReference>
<dbReference type="PANTHER" id="PTHR30237">
    <property type="entry name" value="MURAMOYLTETRAPEPTIDE CARBOXYPEPTIDASE"/>
    <property type="match status" value="1"/>
</dbReference>
<dbReference type="Gene3D" id="3.40.50.10740">
    <property type="entry name" value="Class I glutamine amidotransferase-like"/>
    <property type="match status" value="1"/>
</dbReference>
<keyword evidence="3" id="KW-0645">Protease</keyword>
<feature type="domain" description="LD-carboxypeptidase N-terminal" evidence="6">
    <location>
        <begin position="3"/>
        <end position="116"/>
    </location>
</feature>